<sequence length="52" mass="6334">MNVVSSLMIYQNLHCMRRFLYPKSRMLVAPSFFRHRMSRFVGLPRVQFTYYG</sequence>
<dbReference type="EMBL" id="CM001752">
    <property type="protein sequence ID" value="KJB80595.1"/>
    <property type="molecule type" value="Genomic_DNA"/>
</dbReference>
<gene>
    <name evidence="1" type="ORF">B456_013G106000</name>
</gene>
<dbReference type="Proteomes" id="UP000032304">
    <property type="component" value="Chromosome 13"/>
</dbReference>
<evidence type="ECO:0000313" key="2">
    <source>
        <dbReference type="Proteomes" id="UP000032304"/>
    </source>
</evidence>
<protein>
    <submittedName>
        <fullName evidence="1">Uncharacterized protein</fullName>
    </submittedName>
</protein>
<evidence type="ECO:0000313" key="1">
    <source>
        <dbReference type="EMBL" id="KJB80595.1"/>
    </source>
</evidence>
<name>A0A0D2W4T4_GOSRA</name>
<dbReference type="AlphaFoldDB" id="A0A0D2W4T4"/>
<reference evidence="1 2" key="1">
    <citation type="journal article" date="2012" name="Nature">
        <title>Repeated polyploidization of Gossypium genomes and the evolution of spinnable cotton fibres.</title>
        <authorList>
            <person name="Paterson A.H."/>
            <person name="Wendel J.F."/>
            <person name="Gundlach H."/>
            <person name="Guo H."/>
            <person name="Jenkins J."/>
            <person name="Jin D."/>
            <person name="Llewellyn D."/>
            <person name="Showmaker K.C."/>
            <person name="Shu S."/>
            <person name="Udall J."/>
            <person name="Yoo M.J."/>
            <person name="Byers R."/>
            <person name="Chen W."/>
            <person name="Doron-Faigenboim A."/>
            <person name="Duke M.V."/>
            <person name="Gong L."/>
            <person name="Grimwood J."/>
            <person name="Grover C."/>
            <person name="Grupp K."/>
            <person name="Hu G."/>
            <person name="Lee T.H."/>
            <person name="Li J."/>
            <person name="Lin L."/>
            <person name="Liu T."/>
            <person name="Marler B.S."/>
            <person name="Page J.T."/>
            <person name="Roberts A.W."/>
            <person name="Romanel E."/>
            <person name="Sanders W.S."/>
            <person name="Szadkowski E."/>
            <person name="Tan X."/>
            <person name="Tang H."/>
            <person name="Xu C."/>
            <person name="Wang J."/>
            <person name="Wang Z."/>
            <person name="Zhang D."/>
            <person name="Zhang L."/>
            <person name="Ashrafi H."/>
            <person name="Bedon F."/>
            <person name="Bowers J.E."/>
            <person name="Brubaker C.L."/>
            <person name="Chee P.W."/>
            <person name="Das S."/>
            <person name="Gingle A.R."/>
            <person name="Haigler C.H."/>
            <person name="Harker D."/>
            <person name="Hoffmann L.V."/>
            <person name="Hovav R."/>
            <person name="Jones D.C."/>
            <person name="Lemke C."/>
            <person name="Mansoor S."/>
            <person name="ur Rahman M."/>
            <person name="Rainville L.N."/>
            <person name="Rambani A."/>
            <person name="Reddy U.K."/>
            <person name="Rong J.K."/>
            <person name="Saranga Y."/>
            <person name="Scheffler B.E."/>
            <person name="Scheffler J.A."/>
            <person name="Stelly D.M."/>
            <person name="Triplett B.A."/>
            <person name="Van Deynze A."/>
            <person name="Vaslin M.F."/>
            <person name="Waghmare V.N."/>
            <person name="Walford S.A."/>
            <person name="Wright R.J."/>
            <person name="Zaki E.A."/>
            <person name="Zhang T."/>
            <person name="Dennis E.S."/>
            <person name="Mayer K.F."/>
            <person name="Peterson D.G."/>
            <person name="Rokhsar D.S."/>
            <person name="Wang X."/>
            <person name="Schmutz J."/>
        </authorList>
    </citation>
    <scope>NUCLEOTIDE SEQUENCE [LARGE SCALE GENOMIC DNA]</scope>
</reference>
<dbReference type="Gramene" id="KJB80595">
    <property type="protein sequence ID" value="KJB80595"/>
    <property type="gene ID" value="B456_013G106000"/>
</dbReference>
<keyword evidence="2" id="KW-1185">Reference proteome</keyword>
<organism evidence="1 2">
    <name type="scientific">Gossypium raimondii</name>
    <name type="common">Peruvian cotton</name>
    <name type="synonym">Gossypium klotzschianum subsp. raimondii</name>
    <dbReference type="NCBI Taxonomy" id="29730"/>
    <lineage>
        <taxon>Eukaryota</taxon>
        <taxon>Viridiplantae</taxon>
        <taxon>Streptophyta</taxon>
        <taxon>Embryophyta</taxon>
        <taxon>Tracheophyta</taxon>
        <taxon>Spermatophyta</taxon>
        <taxon>Magnoliopsida</taxon>
        <taxon>eudicotyledons</taxon>
        <taxon>Gunneridae</taxon>
        <taxon>Pentapetalae</taxon>
        <taxon>rosids</taxon>
        <taxon>malvids</taxon>
        <taxon>Malvales</taxon>
        <taxon>Malvaceae</taxon>
        <taxon>Malvoideae</taxon>
        <taxon>Gossypium</taxon>
    </lineage>
</organism>
<proteinExistence type="predicted"/>
<accession>A0A0D2W4T4</accession>